<gene>
    <name evidence="1" type="ORF">S01H1_69847</name>
</gene>
<proteinExistence type="predicted"/>
<protein>
    <submittedName>
        <fullName evidence="1">Uncharacterized protein</fullName>
    </submittedName>
</protein>
<dbReference type="AlphaFoldDB" id="X0WF20"/>
<reference evidence="1" key="1">
    <citation type="journal article" date="2014" name="Front. Microbiol.">
        <title>High frequency of phylogenetically diverse reductive dehalogenase-homologous genes in deep subseafloor sedimentary metagenomes.</title>
        <authorList>
            <person name="Kawai M."/>
            <person name="Futagami T."/>
            <person name="Toyoda A."/>
            <person name="Takaki Y."/>
            <person name="Nishi S."/>
            <person name="Hori S."/>
            <person name="Arai W."/>
            <person name="Tsubouchi T."/>
            <person name="Morono Y."/>
            <person name="Uchiyama I."/>
            <person name="Ito T."/>
            <person name="Fujiyama A."/>
            <person name="Inagaki F."/>
            <person name="Takami H."/>
        </authorList>
    </citation>
    <scope>NUCLEOTIDE SEQUENCE</scope>
    <source>
        <strain evidence="1">Expedition CK06-06</strain>
    </source>
</reference>
<dbReference type="EMBL" id="BARS01046398">
    <property type="protein sequence ID" value="GAG29265.1"/>
    <property type="molecule type" value="Genomic_DNA"/>
</dbReference>
<comment type="caution">
    <text evidence="1">The sequence shown here is derived from an EMBL/GenBank/DDBJ whole genome shotgun (WGS) entry which is preliminary data.</text>
</comment>
<sequence length="97" mass="10864">MAVPLIRAGAAATKPLRDALGRFTSQAKLDRQARASAQRSLVDSRFTNTATVSLERRQNAWWEQKLGAAPAGQNWVRISTKYAERFGSMIDEMNREI</sequence>
<name>X0WF20_9ZZZZ</name>
<accession>X0WF20</accession>
<organism evidence="1">
    <name type="scientific">marine sediment metagenome</name>
    <dbReference type="NCBI Taxonomy" id="412755"/>
    <lineage>
        <taxon>unclassified sequences</taxon>
        <taxon>metagenomes</taxon>
        <taxon>ecological metagenomes</taxon>
    </lineage>
</organism>
<evidence type="ECO:0000313" key="1">
    <source>
        <dbReference type="EMBL" id="GAG29265.1"/>
    </source>
</evidence>